<evidence type="ECO:0000313" key="1">
    <source>
        <dbReference type="EMBL" id="CAG8523948.1"/>
    </source>
</evidence>
<dbReference type="EMBL" id="CAJVPT010005798">
    <property type="protein sequence ID" value="CAG8523948.1"/>
    <property type="molecule type" value="Genomic_DNA"/>
</dbReference>
<comment type="caution">
    <text evidence="1">The sequence shown here is derived from an EMBL/GenBank/DDBJ whole genome shotgun (WGS) entry which is preliminary data.</text>
</comment>
<proteinExistence type="predicted"/>
<feature type="non-terminal residue" evidence="1">
    <location>
        <position position="161"/>
    </location>
</feature>
<protein>
    <submittedName>
        <fullName evidence="1">14802_t:CDS:1</fullName>
    </submittedName>
</protein>
<gene>
    <name evidence="1" type="ORF">ACOLOM_LOCUS3780</name>
</gene>
<keyword evidence="2" id="KW-1185">Reference proteome</keyword>
<dbReference type="Proteomes" id="UP000789525">
    <property type="component" value="Unassembled WGS sequence"/>
</dbReference>
<accession>A0ACA9LDY6</accession>
<name>A0ACA9LDY6_9GLOM</name>
<sequence length="161" mass="18330">MHLDIKSRSGRCANLDVEWSHPGRSNQKMQNVEAQVHPQSYSPPNSTMFQSARSEPPTPFCSSQVRRWDYPQEKQPKKPARKKSSPTRDLSSVIKHILQSFAKMSEESVLHGLNIDEDAIHNDLHRSSGAASSVNRDLELAMWTNLHFPEEPIFSPERDQA</sequence>
<organism evidence="1 2">
    <name type="scientific">Acaulospora colombiana</name>
    <dbReference type="NCBI Taxonomy" id="27376"/>
    <lineage>
        <taxon>Eukaryota</taxon>
        <taxon>Fungi</taxon>
        <taxon>Fungi incertae sedis</taxon>
        <taxon>Mucoromycota</taxon>
        <taxon>Glomeromycotina</taxon>
        <taxon>Glomeromycetes</taxon>
        <taxon>Diversisporales</taxon>
        <taxon>Acaulosporaceae</taxon>
        <taxon>Acaulospora</taxon>
    </lineage>
</organism>
<evidence type="ECO:0000313" key="2">
    <source>
        <dbReference type="Proteomes" id="UP000789525"/>
    </source>
</evidence>
<reference evidence="1" key="1">
    <citation type="submission" date="2021-06" db="EMBL/GenBank/DDBJ databases">
        <authorList>
            <person name="Kallberg Y."/>
            <person name="Tangrot J."/>
            <person name="Rosling A."/>
        </authorList>
    </citation>
    <scope>NUCLEOTIDE SEQUENCE</scope>
    <source>
        <strain evidence="1">CL356</strain>
    </source>
</reference>